<dbReference type="SUPFAM" id="SSF48726">
    <property type="entry name" value="Immunoglobulin"/>
    <property type="match status" value="1"/>
</dbReference>
<reference evidence="6" key="1">
    <citation type="submission" date="2023-07" db="EMBL/GenBank/DDBJ databases">
        <title>Chromosome-level Genome Assembly of Striped Snakehead (Channa striata).</title>
        <authorList>
            <person name="Liu H."/>
        </authorList>
    </citation>
    <scope>NUCLEOTIDE SEQUENCE</scope>
    <source>
        <strain evidence="6">Gz</strain>
        <tissue evidence="6">Muscle</tissue>
    </source>
</reference>
<dbReference type="InterPro" id="IPR036179">
    <property type="entry name" value="Ig-like_dom_sf"/>
</dbReference>
<evidence type="ECO:0000256" key="1">
    <source>
        <dbReference type="ARBA" id="ARBA00004370"/>
    </source>
</evidence>
<evidence type="ECO:0000313" key="7">
    <source>
        <dbReference type="Proteomes" id="UP001187415"/>
    </source>
</evidence>
<accession>A0AA88NDN5</accession>
<keyword evidence="4" id="KW-1133">Transmembrane helix</keyword>
<dbReference type="InterPro" id="IPR050671">
    <property type="entry name" value="CD300_family_receptors"/>
</dbReference>
<dbReference type="Gene3D" id="2.60.40.10">
    <property type="entry name" value="Immunoglobulins"/>
    <property type="match status" value="1"/>
</dbReference>
<dbReference type="InterPro" id="IPR003599">
    <property type="entry name" value="Ig_sub"/>
</dbReference>
<evidence type="ECO:0000256" key="4">
    <source>
        <dbReference type="SAM" id="Phobius"/>
    </source>
</evidence>
<protein>
    <recommendedName>
        <fullName evidence="5">Immunoglobulin domain-containing protein</fullName>
    </recommendedName>
</protein>
<sequence>MLSDAGYYRFGVSNSSSPGSYKDFELRIKERCNVIFRESIVYTIPEGGNITIRCSLNAAELNSKFFCRKQCKQVIIETNTVSARRDRYSIEYGSSTSFNVSITQLTKSDSGRYRCGVGRQTAHNACQEFEITVTNGSVVPLAVSLSALGLLALLLLFLCKWKIRPKCSNSRETSAGRSQQHAGTEQQDVQYQYYNDVIASAVEDATYETLDPDYSYNVLNHS</sequence>
<feature type="domain" description="Immunoglobulin" evidence="5">
    <location>
        <begin position="39"/>
        <end position="134"/>
    </location>
</feature>
<dbReference type="InterPro" id="IPR013783">
    <property type="entry name" value="Ig-like_fold"/>
</dbReference>
<dbReference type="PANTHER" id="PTHR11860:SF87">
    <property type="entry name" value="CMRF35-LIKE MOLECULE 8"/>
    <property type="match status" value="1"/>
</dbReference>
<dbReference type="Proteomes" id="UP001187415">
    <property type="component" value="Unassembled WGS sequence"/>
</dbReference>
<evidence type="ECO:0000256" key="2">
    <source>
        <dbReference type="ARBA" id="ARBA00022692"/>
    </source>
</evidence>
<keyword evidence="3 4" id="KW-0472">Membrane</keyword>
<comment type="caution">
    <text evidence="6">The sequence shown here is derived from an EMBL/GenBank/DDBJ whole genome shotgun (WGS) entry which is preliminary data.</text>
</comment>
<proteinExistence type="predicted"/>
<dbReference type="InterPro" id="IPR013106">
    <property type="entry name" value="Ig_V-set"/>
</dbReference>
<evidence type="ECO:0000313" key="6">
    <source>
        <dbReference type="EMBL" id="KAK2851941.1"/>
    </source>
</evidence>
<feature type="transmembrane region" description="Helical" evidence="4">
    <location>
        <begin position="138"/>
        <end position="159"/>
    </location>
</feature>
<comment type="subcellular location">
    <subcellularLocation>
        <location evidence="1">Membrane</location>
    </subcellularLocation>
</comment>
<evidence type="ECO:0000256" key="3">
    <source>
        <dbReference type="ARBA" id="ARBA00023136"/>
    </source>
</evidence>
<organism evidence="6 7">
    <name type="scientific">Channa striata</name>
    <name type="common">Snakehead murrel</name>
    <name type="synonym">Ophicephalus striatus</name>
    <dbReference type="NCBI Taxonomy" id="64152"/>
    <lineage>
        <taxon>Eukaryota</taxon>
        <taxon>Metazoa</taxon>
        <taxon>Chordata</taxon>
        <taxon>Craniata</taxon>
        <taxon>Vertebrata</taxon>
        <taxon>Euteleostomi</taxon>
        <taxon>Actinopterygii</taxon>
        <taxon>Neopterygii</taxon>
        <taxon>Teleostei</taxon>
        <taxon>Neoteleostei</taxon>
        <taxon>Acanthomorphata</taxon>
        <taxon>Anabantaria</taxon>
        <taxon>Anabantiformes</taxon>
        <taxon>Channoidei</taxon>
        <taxon>Channidae</taxon>
        <taxon>Channa</taxon>
    </lineage>
</organism>
<name>A0AA88NDN5_CHASR</name>
<gene>
    <name evidence="6" type="ORF">Q5P01_008217</name>
</gene>
<keyword evidence="7" id="KW-1185">Reference proteome</keyword>
<dbReference type="Pfam" id="PF07686">
    <property type="entry name" value="V-set"/>
    <property type="match status" value="1"/>
</dbReference>
<keyword evidence="2 4" id="KW-0812">Transmembrane</keyword>
<dbReference type="EMBL" id="JAUPFM010000005">
    <property type="protein sequence ID" value="KAK2851941.1"/>
    <property type="molecule type" value="Genomic_DNA"/>
</dbReference>
<dbReference type="SMART" id="SM00409">
    <property type="entry name" value="IG"/>
    <property type="match status" value="1"/>
</dbReference>
<dbReference type="GO" id="GO:0004888">
    <property type="term" value="F:transmembrane signaling receptor activity"/>
    <property type="evidence" value="ECO:0007669"/>
    <property type="project" value="TreeGrafter"/>
</dbReference>
<dbReference type="AlphaFoldDB" id="A0AA88NDN5"/>
<dbReference type="PANTHER" id="PTHR11860">
    <property type="entry name" value="POLYMERIC-IMMUNOGLOBULIN RECEPTOR"/>
    <property type="match status" value="1"/>
</dbReference>
<evidence type="ECO:0000259" key="5">
    <source>
        <dbReference type="SMART" id="SM00409"/>
    </source>
</evidence>
<dbReference type="GO" id="GO:0005886">
    <property type="term" value="C:plasma membrane"/>
    <property type="evidence" value="ECO:0007669"/>
    <property type="project" value="TreeGrafter"/>
</dbReference>